<dbReference type="GO" id="GO:0032259">
    <property type="term" value="P:methylation"/>
    <property type="evidence" value="ECO:0007669"/>
    <property type="project" value="UniProtKB-KW"/>
</dbReference>
<dbReference type="Gene3D" id="3.40.50.150">
    <property type="entry name" value="Vaccinia Virus protein VP39"/>
    <property type="match status" value="1"/>
</dbReference>
<dbReference type="InterPro" id="IPR042086">
    <property type="entry name" value="MeTrfase_capping"/>
</dbReference>
<dbReference type="GO" id="GO:0046872">
    <property type="term" value="F:metal ion binding"/>
    <property type="evidence" value="ECO:0007669"/>
    <property type="project" value="UniProtKB-KW"/>
</dbReference>
<keyword evidence="2" id="KW-0808">Transferase</keyword>
<proteinExistence type="predicted"/>
<dbReference type="GO" id="GO:0008168">
    <property type="term" value="F:methyltransferase activity"/>
    <property type="evidence" value="ECO:0007669"/>
    <property type="project" value="UniProtKB-KW"/>
</dbReference>
<keyword evidence="1" id="KW-0489">Methyltransferase</keyword>
<dbReference type="SUPFAM" id="SSF53335">
    <property type="entry name" value="S-adenosyl-L-methionine-dependent methyltransferases"/>
    <property type="match status" value="1"/>
</dbReference>
<evidence type="ECO:0000256" key="2">
    <source>
        <dbReference type="ARBA" id="ARBA00022679"/>
    </source>
</evidence>
<accession>A0A6A4R2Z1</accession>
<dbReference type="AlphaFoldDB" id="A0A6A4R2Z1"/>
<dbReference type="OrthoDB" id="1523883at2759"/>
<organism evidence="5 6">
    <name type="scientific">Lupinus albus</name>
    <name type="common">White lupine</name>
    <name type="synonym">Lupinus termis</name>
    <dbReference type="NCBI Taxonomy" id="3870"/>
    <lineage>
        <taxon>Eukaryota</taxon>
        <taxon>Viridiplantae</taxon>
        <taxon>Streptophyta</taxon>
        <taxon>Embryophyta</taxon>
        <taxon>Tracheophyta</taxon>
        <taxon>Spermatophyta</taxon>
        <taxon>Magnoliopsida</taxon>
        <taxon>eudicotyledons</taxon>
        <taxon>Gunneridae</taxon>
        <taxon>Pentapetalae</taxon>
        <taxon>rosids</taxon>
        <taxon>fabids</taxon>
        <taxon>Fabales</taxon>
        <taxon>Fabaceae</taxon>
        <taxon>Papilionoideae</taxon>
        <taxon>50 kb inversion clade</taxon>
        <taxon>genistoids sensu lato</taxon>
        <taxon>core genistoids</taxon>
        <taxon>Genisteae</taxon>
        <taxon>Lupinus</taxon>
    </lineage>
</organism>
<dbReference type="Gene3D" id="1.10.1200.270">
    <property type="entry name" value="Methyltransferase, alpha-helical capping domain"/>
    <property type="match status" value="1"/>
</dbReference>
<evidence type="ECO:0000256" key="4">
    <source>
        <dbReference type="ARBA" id="ARBA00022842"/>
    </source>
</evidence>
<dbReference type="InterPro" id="IPR005299">
    <property type="entry name" value="MeTrfase_7"/>
</dbReference>
<evidence type="ECO:0000256" key="1">
    <source>
        <dbReference type="ARBA" id="ARBA00022603"/>
    </source>
</evidence>
<dbReference type="InterPro" id="IPR029063">
    <property type="entry name" value="SAM-dependent_MTases_sf"/>
</dbReference>
<sequence>MATNGAALPSIVRTEQVLHMNDGVGDTSYAKNSSHQRSGVLKGKPILEESVRKLYCNMLPKCLKVADLGCASGPNALMVVNDIIEIVETTSFNLNLSAPVFQFYLNDLPSNDFNTIFKSLAQFYDALEENKGPGFGPCFINATPGTFYKRLFPNNSIHFVHSSYSLHWLSQPPKELTNGAETLNKDNIYVTSTIPPATHKAYLRQFQHDFKLFLKSRSEELVPGGVMFLTFVGREDIPQIRTVIGLLGMVLNDMVVENLIEEVKLESFNMPMYGPTAEEAKAVIEEEGSFTIQRLESIIVGWDANINEDDLDENMRCEFIAKNFRAITETLLKARFGEGIMDELYLRLKDKLIQMLVKGEKLESPNLVISLIKN</sequence>
<keyword evidence="3" id="KW-0479">Metal-binding</keyword>
<protein>
    <submittedName>
        <fullName evidence="5">Putative 7-methylxanthosine synthase</fullName>
    </submittedName>
</protein>
<comment type="caution">
    <text evidence="5">The sequence shown here is derived from an EMBL/GenBank/DDBJ whole genome shotgun (WGS) entry which is preliminary data.</text>
</comment>
<evidence type="ECO:0000256" key="3">
    <source>
        <dbReference type="ARBA" id="ARBA00022723"/>
    </source>
</evidence>
<dbReference type="PANTHER" id="PTHR31009">
    <property type="entry name" value="S-ADENOSYL-L-METHIONINE:CARBOXYL METHYLTRANSFERASE FAMILY PROTEIN"/>
    <property type="match status" value="1"/>
</dbReference>
<evidence type="ECO:0000313" key="6">
    <source>
        <dbReference type="Proteomes" id="UP000447434"/>
    </source>
</evidence>
<name>A0A6A4R2Z1_LUPAL</name>
<dbReference type="EMBL" id="WOCE01000001">
    <property type="protein sequence ID" value="KAE9620369.1"/>
    <property type="molecule type" value="Genomic_DNA"/>
</dbReference>
<reference evidence="6" key="1">
    <citation type="journal article" date="2020" name="Nat. Commun.">
        <title>Genome sequence of the cluster root forming white lupin.</title>
        <authorList>
            <person name="Hufnagel B."/>
            <person name="Marques A."/>
            <person name="Soriano A."/>
            <person name="Marques L."/>
            <person name="Divol F."/>
            <person name="Doumas P."/>
            <person name="Sallet E."/>
            <person name="Mancinotti D."/>
            <person name="Carrere S."/>
            <person name="Marande W."/>
            <person name="Arribat S."/>
            <person name="Keller J."/>
            <person name="Huneau C."/>
            <person name="Blein T."/>
            <person name="Aime D."/>
            <person name="Laguerre M."/>
            <person name="Taylor J."/>
            <person name="Schubert V."/>
            <person name="Nelson M."/>
            <person name="Geu-Flores F."/>
            <person name="Crespi M."/>
            <person name="Gallardo-Guerrero K."/>
            <person name="Delaux P.-M."/>
            <person name="Salse J."/>
            <person name="Berges H."/>
            <person name="Guyot R."/>
            <person name="Gouzy J."/>
            <person name="Peret B."/>
        </authorList>
    </citation>
    <scope>NUCLEOTIDE SEQUENCE [LARGE SCALE GENOMIC DNA]</scope>
    <source>
        <strain evidence="6">cv. Amiga</strain>
    </source>
</reference>
<dbReference type="Pfam" id="PF03492">
    <property type="entry name" value="Methyltransf_7"/>
    <property type="match status" value="1"/>
</dbReference>
<evidence type="ECO:0000313" key="5">
    <source>
        <dbReference type="EMBL" id="KAE9620369.1"/>
    </source>
</evidence>
<dbReference type="Proteomes" id="UP000447434">
    <property type="component" value="Chromosome 1"/>
</dbReference>
<gene>
    <name evidence="5" type="ORF">Lalb_Chr01g0002381</name>
</gene>
<keyword evidence="4" id="KW-0460">Magnesium</keyword>
<keyword evidence="6" id="KW-1185">Reference proteome</keyword>